<dbReference type="GeneID" id="100050773"/>
<dbReference type="GO" id="GO:0007286">
    <property type="term" value="P:spermatid development"/>
    <property type="evidence" value="ECO:0007669"/>
    <property type="project" value="Ensembl"/>
</dbReference>
<dbReference type="PaxDb" id="9796-ENSECAP00000026551"/>
<dbReference type="STRING" id="9796.ENSECAP00000026551"/>
<reference evidence="4" key="3">
    <citation type="submission" date="2025-09" db="UniProtKB">
        <authorList>
            <consortium name="Ensembl"/>
        </authorList>
    </citation>
    <scope>IDENTIFICATION</scope>
    <source>
        <strain evidence="4">Thoroughbred</strain>
    </source>
</reference>
<evidence type="ECO:0000313" key="4">
    <source>
        <dbReference type="Ensembl" id="ENSECAP00000026551.3"/>
    </source>
</evidence>
<feature type="compositionally biased region" description="Basic and acidic residues" evidence="2">
    <location>
        <begin position="436"/>
        <end position="449"/>
    </location>
</feature>
<feature type="compositionally biased region" description="Basic residues" evidence="2">
    <location>
        <begin position="477"/>
        <end position="487"/>
    </location>
</feature>
<reference evidence="4 5" key="1">
    <citation type="journal article" date="2009" name="Science">
        <title>Genome sequence, comparative analysis, and population genetics of the domestic horse.</title>
        <authorList>
            <consortium name="Broad Institute Genome Sequencing Platform"/>
            <consortium name="Broad Institute Whole Genome Assembly Team"/>
            <person name="Wade C.M."/>
            <person name="Giulotto E."/>
            <person name="Sigurdsson S."/>
            <person name="Zoli M."/>
            <person name="Gnerre S."/>
            <person name="Imsland F."/>
            <person name="Lear T.L."/>
            <person name="Adelson D.L."/>
            <person name="Bailey E."/>
            <person name="Bellone R.R."/>
            <person name="Bloecker H."/>
            <person name="Distl O."/>
            <person name="Edgar R.C."/>
            <person name="Garber M."/>
            <person name="Leeb T."/>
            <person name="Mauceli E."/>
            <person name="MacLeod J.N."/>
            <person name="Penedo M.C.T."/>
            <person name="Raison J.M."/>
            <person name="Sharpe T."/>
            <person name="Vogel J."/>
            <person name="Andersson L."/>
            <person name="Antczak D.F."/>
            <person name="Biagi T."/>
            <person name="Binns M.M."/>
            <person name="Chowdhary B.P."/>
            <person name="Coleman S.J."/>
            <person name="Della Valle G."/>
            <person name="Fryc S."/>
            <person name="Guerin G."/>
            <person name="Hasegawa T."/>
            <person name="Hill E.W."/>
            <person name="Jurka J."/>
            <person name="Kiialainen A."/>
            <person name="Lindgren G."/>
            <person name="Liu J."/>
            <person name="Magnani E."/>
            <person name="Mickelson J.R."/>
            <person name="Murray J."/>
            <person name="Nergadze S.G."/>
            <person name="Onofrio R."/>
            <person name="Pedroni S."/>
            <person name="Piras M.F."/>
            <person name="Raudsepp T."/>
            <person name="Rocchi M."/>
            <person name="Roeed K.H."/>
            <person name="Ryder O.A."/>
            <person name="Searle S."/>
            <person name="Skow L."/>
            <person name="Swinburne J.E."/>
            <person name="Syvaenen A.C."/>
            <person name="Tozaki T."/>
            <person name="Valberg S.J."/>
            <person name="Vaudin M."/>
            <person name="White J.R."/>
            <person name="Zody M.C."/>
            <person name="Lander E.S."/>
            <person name="Lindblad-Toh K."/>
        </authorList>
    </citation>
    <scope>NUCLEOTIDE SEQUENCE [LARGE SCALE GENOMIC DNA]</scope>
    <source>
        <strain evidence="4 5">Thoroughbred</strain>
    </source>
</reference>
<dbReference type="PANTHER" id="PTHR22574:SF15">
    <property type="entry name" value="GOLGI-ASSOCIATED RAB2 INTERACTOR PROTEIN 4"/>
    <property type="match status" value="1"/>
</dbReference>
<dbReference type="InParanoid" id="A0A3Q2H0P7"/>
<dbReference type="GO" id="GO:0005794">
    <property type="term" value="C:Golgi apparatus"/>
    <property type="evidence" value="ECO:0007669"/>
    <property type="project" value="Ensembl"/>
</dbReference>
<feature type="compositionally biased region" description="Basic residues" evidence="2">
    <location>
        <begin position="419"/>
        <end position="435"/>
    </location>
</feature>
<dbReference type="Bgee" id="ENSECAG00000011089">
    <property type="expression patterns" value="Expressed in testis and 2 other cell types or tissues"/>
</dbReference>
<feature type="compositionally biased region" description="Polar residues" evidence="2">
    <location>
        <begin position="345"/>
        <end position="363"/>
    </location>
</feature>
<evidence type="ECO:0000313" key="5">
    <source>
        <dbReference type="Proteomes" id="UP000002281"/>
    </source>
</evidence>
<dbReference type="CTD" id="149647"/>
<name>A0A3Q2H0P7_HORSE</name>
<sequence>MTSESLLPYYTAQSDSGVGMFNTAMGKLQRQLHKGEYDIFRYAPIFESDFIQITRRGEVIDVHNRVRMVTVGIASTSPTLPLPDIMLLARPATGCEEHAGRGQATKGKSRKATKTLELTRLLPLKFVRISIHDREKQQLRLKFATGRSCYLQLCPPLDAQEELFAYWEKLIGLLRPPGDSNSPTCVMPGEDMICMHEEEDSRSPAVVDFRGKGDEEQGSSIRSLQVVSEVAGATSAAFAGGESTQHDSHRLTTVPDVATSNTKPTELDKESAAGAMTEAAAAAEMAAGTTAGDFSVAVTKSAAPEQLGTATAVAATKGPEGSKTSIAMADATNISPKSIKMASAGTANKPSEGTSSMSTGVSPEASTMVAIARAESTSKTAKEPLIATLPREDPVSDQPGSQQPASQASDEALQGRREHRERREKRASRNSRHRRAAESRHKAAGDKITQKSSSRSLASRRASREDRMEKGRSSPGRSRRVTPHKGISRAPITKESHKSGRSLSTASSVSATKRPSRISSFLRNVKANLTAKTVASPPDKDVNILTETVERNSMETVIETAESGQGLEIIGSVTSEMVETVTFEAH</sequence>
<accession>A0A3Q2H0P7</accession>
<dbReference type="OrthoDB" id="9942703at2759"/>
<feature type="compositionally biased region" description="Polar residues" evidence="2">
    <location>
        <begin position="501"/>
        <end position="515"/>
    </location>
</feature>
<dbReference type="GO" id="GO:0061827">
    <property type="term" value="C:sperm head"/>
    <property type="evidence" value="ECO:0007669"/>
    <property type="project" value="Ensembl"/>
</dbReference>
<organism evidence="4 5">
    <name type="scientific">Equus caballus</name>
    <name type="common">Horse</name>
    <dbReference type="NCBI Taxonomy" id="9796"/>
    <lineage>
        <taxon>Eukaryota</taxon>
        <taxon>Metazoa</taxon>
        <taxon>Chordata</taxon>
        <taxon>Craniata</taxon>
        <taxon>Vertebrata</taxon>
        <taxon>Euteleostomi</taxon>
        <taxon>Mammalia</taxon>
        <taxon>Eutheria</taxon>
        <taxon>Laurasiatheria</taxon>
        <taxon>Perissodactyla</taxon>
        <taxon>Equidae</taxon>
        <taxon>Equus</taxon>
    </lineage>
</organism>
<dbReference type="GO" id="GO:0000902">
    <property type="term" value="P:cell morphogenesis"/>
    <property type="evidence" value="ECO:0007669"/>
    <property type="project" value="Ensembl"/>
</dbReference>
<dbReference type="RefSeq" id="XP_005614986.2">
    <property type="nucleotide sequence ID" value="XM_005614929.4"/>
</dbReference>
<dbReference type="PANTHER" id="PTHR22574">
    <property type="match status" value="1"/>
</dbReference>
<keyword evidence="5" id="KW-1185">Reference proteome</keyword>
<protein>
    <submittedName>
        <fullName evidence="4">Golgi associated RAB2 interactor family member 4</fullName>
    </submittedName>
</protein>
<feature type="region of interest" description="Disordered" evidence="2">
    <location>
        <begin position="239"/>
        <end position="276"/>
    </location>
</feature>
<feature type="region of interest" description="Disordered" evidence="2">
    <location>
        <begin position="391"/>
        <end position="515"/>
    </location>
</feature>
<dbReference type="GeneTree" id="ENSGT00940000162770"/>
<evidence type="ECO:0000259" key="3">
    <source>
        <dbReference type="Pfam" id="PF12480"/>
    </source>
</evidence>
<feature type="region of interest" description="Disordered" evidence="2">
    <location>
        <begin position="340"/>
        <end position="363"/>
    </location>
</feature>
<dbReference type="AlphaFoldDB" id="A0A3Q2H0P7"/>
<gene>
    <name evidence="4" type="primary">GARIN4</name>
</gene>
<reference evidence="4" key="2">
    <citation type="submission" date="2025-08" db="UniProtKB">
        <authorList>
            <consortium name="Ensembl"/>
        </authorList>
    </citation>
    <scope>IDENTIFICATION</scope>
    <source>
        <strain evidence="4">Thoroughbred</strain>
    </source>
</reference>
<evidence type="ECO:0000256" key="2">
    <source>
        <dbReference type="SAM" id="MobiDB-lite"/>
    </source>
</evidence>
<dbReference type="Ensembl" id="ENSECAT00000011416.4">
    <property type="protein sequence ID" value="ENSECAP00000026551.3"/>
    <property type="gene ID" value="ENSECAG00000011089.4"/>
</dbReference>
<proteinExistence type="inferred from homology"/>
<comment type="similarity">
    <text evidence="1">Belongs to the GARIN family.</text>
</comment>
<dbReference type="InterPro" id="IPR022168">
    <property type="entry name" value="GARIL-like_Rab2B-bd"/>
</dbReference>
<feature type="domain" description="Golgi associated RAB2 interactor protein-like Rab2B-binding" evidence="3">
    <location>
        <begin position="115"/>
        <end position="181"/>
    </location>
</feature>
<dbReference type="KEGG" id="ecb:100050773"/>
<feature type="compositionally biased region" description="Basic and acidic residues" evidence="2">
    <location>
        <begin position="462"/>
        <end position="472"/>
    </location>
</feature>
<feature type="compositionally biased region" description="Low complexity" evidence="2">
    <location>
        <begin position="396"/>
        <end position="410"/>
    </location>
</feature>
<dbReference type="GO" id="GO:0007341">
    <property type="term" value="P:penetration of zona pellucida"/>
    <property type="evidence" value="ECO:0007669"/>
    <property type="project" value="Ensembl"/>
</dbReference>
<dbReference type="Pfam" id="PF12480">
    <property type="entry name" value="GARIL_Rab2_bd"/>
    <property type="match status" value="1"/>
</dbReference>
<evidence type="ECO:0000256" key="1">
    <source>
        <dbReference type="ARBA" id="ARBA00038379"/>
    </source>
</evidence>
<dbReference type="GO" id="GO:0007030">
    <property type="term" value="P:Golgi organization"/>
    <property type="evidence" value="ECO:0007669"/>
    <property type="project" value="Ensembl"/>
</dbReference>
<dbReference type="Proteomes" id="UP000002281">
    <property type="component" value="Chromosome 5"/>
</dbReference>